<dbReference type="RefSeq" id="WP_005999600.1">
    <property type="nucleotide sequence ID" value="NZ_AAEW02000007.1"/>
</dbReference>
<evidence type="ECO:0000256" key="2">
    <source>
        <dbReference type="ARBA" id="ARBA00007783"/>
    </source>
</evidence>
<feature type="domain" description="ABC transmembrane type-2" evidence="9">
    <location>
        <begin position="187"/>
        <end position="434"/>
    </location>
</feature>
<evidence type="ECO:0000256" key="7">
    <source>
        <dbReference type="ARBA" id="ARBA00023136"/>
    </source>
</evidence>
<evidence type="ECO:0000313" key="10">
    <source>
        <dbReference type="EMBL" id="EAT15870.1"/>
    </source>
</evidence>
<gene>
    <name evidence="10" type="ORF">Dace_2169</name>
</gene>
<evidence type="ECO:0000313" key="11">
    <source>
        <dbReference type="Proteomes" id="UP000005695"/>
    </source>
</evidence>
<keyword evidence="5 8" id="KW-0812">Transmembrane</keyword>
<dbReference type="GO" id="GO:0140359">
    <property type="term" value="F:ABC-type transporter activity"/>
    <property type="evidence" value="ECO:0007669"/>
    <property type="project" value="InterPro"/>
</dbReference>
<proteinExistence type="inferred from homology"/>
<dbReference type="GO" id="GO:0005886">
    <property type="term" value="C:plasma membrane"/>
    <property type="evidence" value="ECO:0007669"/>
    <property type="project" value="UniProtKB-SubCell"/>
</dbReference>
<dbReference type="AlphaFoldDB" id="Q1K0S1"/>
<dbReference type="PANTHER" id="PTHR30294:SF38">
    <property type="entry name" value="TRANSPORT PERMEASE PROTEIN"/>
    <property type="match status" value="1"/>
</dbReference>
<evidence type="ECO:0000256" key="5">
    <source>
        <dbReference type="ARBA" id="ARBA00022692"/>
    </source>
</evidence>
<keyword evidence="3" id="KW-0813">Transport</keyword>
<evidence type="ECO:0000259" key="9">
    <source>
        <dbReference type="PROSITE" id="PS51012"/>
    </source>
</evidence>
<name>Q1K0S1_DESA6</name>
<dbReference type="Pfam" id="PF12698">
    <property type="entry name" value="ABC2_membrane_3"/>
    <property type="match status" value="1"/>
</dbReference>
<feature type="transmembrane region" description="Helical" evidence="8">
    <location>
        <begin position="323"/>
        <end position="345"/>
    </location>
</feature>
<keyword evidence="7 8" id="KW-0472">Membrane</keyword>
<comment type="similarity">
    <text evidence="2">Belongs to the ABC-2 integral membrane protein family.</text>
</comment>
<keyword evidence="11" id="KW-1185">Reference proteome</keyword>
<sequence>MIGQLWAVIVKELQLLRRDRGGLAVLFIMPVALVLVVCLVQDNILKTSGAAAVDVLVVDHDQATFGPWFISQLQQQGDVRVSVATDDLSFVEAQRQVERGDYQFGVYLSPQLSHSLQQAVDSQVRRQLFSPASSQDSAMPSLFYSFDPAVQGGLRAGLTGLIDQLVRRHRAELCLEAFQRYLPKRVEHYVTVQLGPMFSQALAQHPLELDVSVESSEMMVAPLESEAGFTMPTSIQHNVPAWSIFGLFFIVLPLATVMLQERSQGVFVRLQMIPGSMVPLLVGRVVAYLMISLVQFALMLGVGRTLLPLLGTDHLDLHGQVPSLLVVSLCVALAACGFGLLLGVYARSSQQASLTAAVTIVIFAALGGIMIPVYLMPEVMQHVSVISPLGWGMEAMQILVLRGGCLAETWPYLLRLVICFIVCCFFAWRGLRRRC</sequence>
<comment type="caution">
    <text evidence="10">The sequence shown here is derived from an EMBL/GenBank/DDBJ whole genome shotgun (WGS) entry which is preliminary data.</text>
</comment>
<dbReference type="InterPro" id="IPR013525">
    <property type="entry name" value="ABC2_TM"/>
</dbReference>
<evidence type="ECO:0000256" key="4">
    <source>
        <dbReference type="ARBA" id="ARBA00022475"/>
    </source>
</evidence>
<feature type="transmembrane region" description="Helical" evidence="8">
    <location>
        <begin position="352"/>
        <end position="375"/>
    </location>
</feature>
<keyword evidence="4" id="KW-1003">Cell membrane</keyword>
<dbReference type="Proteomes" id="UP000005695">
    <property type="component" value="Unassembled WGS sequence"/>
</dbReference>
<accession>Q1K0S1</accession>
<feature type="transmembrane region" description="Helical" evidence="8">
    <location>
        <begin position="239"/>
        <end position="259"/>
    </location>
</feature>
<evidence type="ECO:0000256" key="6">
    <source>
        <dbReference type="ARBA" id="ARBA00022989"/>
    </source>
</evidence>
<dbReference type="InterPro" id="IPR051449">
    <property type="entry name" value="ABC-2_transporter_component"/>
</dbReference>
<comment type="subcellular location">
    <subcellularLocation>
        <location evidence="1">Cell membrane</location>
        <topology evidence="1">Multi-pass membrane protein</topology>
    </subcellularLocation>
</comment>
<evidence type="ECO:0000256" key="3">
    <source>
        <dbReference type="ARBA" id="ARBA00022448"/>
    </source>
</evidence>
<keyword evidence="6 8" id="KW-1133">Transmembrane helix</keyword>
<dbReference type="OrthoDB" id="266913at2"/>
<feature type="transmembrane region" description="Helical" evidence="8">
    <location>
        <begin position="412"/>
        <end position="431"/>
    </location>
</feature>
<organism evidence="10 11">
    <name type="scientific">Desulfuromonas acetoxidans (strain DSM 684 / 11070)</name>
    <dbReference type="NCBI Taxonomy" id="281689"/>
    <lineage>
        <taxon>Bacteria</taxon>
        <taxon>Pseudomonadati</taxon>
        <taxon>Thermodesulfobacteriota</taxon>
        <taxon>Desulfuromonadia</taxon>
        <taxon>Desulfuromonadales</taxon>
        <taxon>Desulfuromonadaceae</taxon>
        <taxon>Desulfuromonas</taxon>
    </lineage>
</organism>
<evidence type="ECO:0000256" key="1">
    <source>
        <dbReference type="ARBA" id="ARBA00004651"/>
    </source>
</evidence>
<reference evidence="10" key="1">
    <citation type="submission" date="2006-05" db="EMBL/GenBank/DDBJ databases">
        <title>Annotation of the draft genome assembly of Desulfuromonas acetoxidans DSM 684.</title>
        <authorList>
            <consortium name="US DOE Joint Genome Institute (JGI-ORNL)"/>
            <person name="Larimer F."/>
            <person name="Land M."/>
            <person name="Hauser L."/>
        </authorList>
    </citation>
    <scope>NUCLEOTIDE SEQUENCE [LARGE SCALE GENOMIC DNA]</scope>
    <source>
        <strain evidence="10">DSM 684</strain>
    </source>
</reference>
<dbReference type="PANTHER" id="PTHR30294">
    <property type="entry name" value="MEMBRANE COMPONENT OF ABC TRANSPORTER YHHJ-RELATED"/>
    <property type="match status" value="1"/>
</dbReference>
<dbReference type="EMBL" id="AAEW02000007">
    <property type="protein sequence ID" value="EAT15870.1"/>
    <property type="molecule type" value="Genomic_DNA"/>
</dbReference>
<dbReference type="PROSITE" id="PS51012">
    <property type="entry name" value="ABC_TM2"/>
    <property type="match status" value="1"/>
</dbReference>
<evidence type="ECO:0000256" key="8">
    <source>
        <dbReference type="SAM" id="Phobius"/>
    </source>
</evidence>
<reference evidence="10" key="2">
    <citation type="submission" date="2006-05" db="EMBL/GenBank/DDBJ databases">
        <title>Sequencing of the draft genome and assembly of Desulfuromonas acetoxidans DSM 684.</title>
        <authorList>
            <consortium name="US DOE Joint Genome Institute (JGI-PGF)"/>
            <person name="Copeland A."/>
            <person name="Lucas S."/>
            <person name="Lapidus A."/>
            <person name="Barry K."/>
            <person name="Detter J.C."/>
            <person name="Glavina del Rio T."/>
            <person name="Hammon N."/>
            <person name="Israni S."/>
            <person name="Dalin E."/>
            <person name="Tice H."/>
            <person name="Bruce D."/>
            <person name="Pitluck S."/>
            <person name="Richardson P."/>
        </authorList>
    </citation>
    <scope>NUCLEOTIDE SEQUENCE [LARGE SCALE GENOMIC DNA]</scope>
    <source>
        <strain evidence="10">DSM 684</strain>
    </source>
</reference>
<feature type="transmembrane region" description="Helical" evidence="8">
    <location>
        <begin position="280"/>
        <end position="303"/>
    </location>
</feature>
<dbReference type="InterPro" id="IPR047817">
    <property type="entry name" value="ABC2_TM_bact-type"/>
</dbReference>
<feature type="transmembrane region" description="Helical" evidence="8">
    <location>
        <begin position="21"/>
        <end position="40"/>
    </location>
</feature>
<protein>
    <submittedName>
        <fullName evidence="10">ABC-2 domain protein</fullName>
    </submittedName>
</protein>